<name>A0A9D2IUC1_9FIRM</name>
<sequence length="152" mass="17103">MGMQNAHLAIASVPIQSWGCLYDQDAALKNGTVFQDLDLPFFAAEQVPGPLSAPDPALDPEEQKRHEKILEIQKVSFMMDDLRLYLDTHPDDQDALSLLKHVLGKRKLLLAQFASEFYPLTMDCMAEIYEREPASACYCWQKGPVPWEGACC</sequence>
<dbReference type="EMBL" id="DXBU01000183">
    <property type="protein sequence ID" value="HIZ23788.1"/>
    <property type="molecule type" value="Genomic_DNA"/>
</dbReference>
<gene>
    <name evidence="2" type="ORF">IAA21_13535</name>
</gene>
<dbReference type="Pfam" id="PF12652">
    <property type="entry name" value="CotJB"/>
    <property type="match status" value="1"/>
</dbReference>
<proteinExistence type="predicted"/>
<evidence type="ECO:0000313" key="2">
    <source>
        <dbReference type="EMBL" id="HIZ23788.1"/>
    </source>
</evidence>
<evidence type="ECO:0000313" key="3">
    <source>
        <dbReference type="Proteomes" id="UP000824041"/>
    </source>
</evidence>
<comment type="caution">
    <text evidence="2">The sequence shown here is derived from an EMBL/GenBank/DDBJ whole genome shotgun (WGS) entry which is preliminary data.</text>
</comment>
<dbReference type="AlphaFoldDB" id="A0A9D2IUC1"/>
<keyword evidence="2" id="KW-0167">Capsid protein</keyword>
<protein>
    <submittedName>
        <fullName evidence="2">Spore coat protein CotJB</fullName>
    </submittedName>
</protein>
<accession>A0A9D2IUC1</accession>
<dbReference type="InterPro" id="IPR020256">
    <property type="entry name" value="Spore_coat_CotJA"/>
</dbReference>
<dbReference type="Pfam" id="PF11007">
    <property type="entry name" value="CotJA"/>
    <property type="match status" value="1"/>
</dbReference>
<dbReference type="Proteomes" id="UP000824041">
    <property type="component" value="Unassembled WGS sequence"/>
</dbReference>
<dbReference type="InterPro" id="IPR024207">
    <property type="entry name" value="CotJB_dom"/>
</dbReference>
<organism evidence="2 3">
    <name type="scientific">Candidatus Blautia faecigallinarum</name>
    <dbReference type="NCBI Taxonomy" id="2838488"/>
    <lineage>
        <taxon>Bacteria</taxon>
        <taxon>Bacillati</taxon>
        <taxon>Bacillota</taxon>
        <taxon>Clostridia</taxon>
        <taxon>Lachnospirales</taxon>
        <taxon>Lachnospiraceae</taxon>
        <taxon>Blautia</taxon>
    </lineage>
</organism>
<reference evidence="2" key="2">
    <citation type="submission" date="2021-04" db="EMBL/GenBank/DDBJ databases">
        <authorList>
            <person name="Gilroy R."/>
        </authorList>
    </citation>
    <scope>NUCLEOTIDE SEQUENCE</scope>
    <source>
        <strain evidence="2">14324</strain>
    </source>
</reference>
<reference evidence="2" key="1">
    <citation type="journal article" date="2021" name="PeerJ">
        <title>Extensive microbial diversity within the chicken gut microbiome revealed by metagenomics and culture.</title>
        <authorList>
            <person name="Gilroy R."/>
            <person name="Ravi A."/>
            <person name="Getino M."/>
            <person name="Pursley I."/>
            <person name="Horton D.L."/>
            <person name="Alikhan N.F."/>
            <person name="Baker D."/>
            <person name="Gharbi K."/>
            <person name="Hall N."/>
            <person name="Watson M."/>
            <person name="Adriaenssens E.M."/>
            <person name="Foster-Nyarko E."/>
            <person name="Jarju S."/>
            <person name="Secka A."/>
            <person name="Antonio M."/>
            <person name="Oren A."/>
            <person name="Chaudhuri R.R."/>
            <person name="La Ragione R."/>
            <person name="Hildebrand F."/>
            <person name="Pallen M.J."/>
        </authorList>
    </citation>
    <scope>NUCLEOTIDE SEQUENCE</scope>
    <source>
        <strain evidence="2">14324</strain>
    </source>
</reference>
<feature type="domain" description="Protein CotJB" evidence="1">
    <location>
        <begin position="69"/>
        <end position="148"/>
    </location>
</feature>
<evidence type="ECO:0000259" key="1">
    <source>
        <dbReference type="Pfam" id="PF12652"/>
    </source>
</evidence>
<keyword evidence="2" id="KW-0946">Virion</keyword>